<reference evidence="2 4" key="1">
    <citation type="submission" date="2016-10" db="EMBL/GenBank/DDBJ databases">
        <title>Draft genome sequences of four alkaliphilic bacteria belonging to the Anaerobacillus genus.</title>
        <authorList>
            <person name="Bassil N.M."/>
            <person name="Lloyd J.R."/>
        </authorList>
    </citation>
    <scope>NUCLEOTIDE SEQUENCE [LARGE SCALE GENOMIC DNA]</scope>
    <source>
        <strain evidence="2 4">NB2006</strain>
    </source>
</reference>
<reference evidence="3 4" key="3">
    <citation type="journal article" date="2019" name="Int. J. Syst. Evol. Microbiol.">
        <title>Anaerobacillus isosaccharinicus sp. nov., an alkaliphilic bacterium which degrades isosaccharinic acid.</title>
        <authorList>
            <person name="Bassil N.M."/>
            <person name="Lloyd J.R."/>
        </authorList>
    </citation>
    <scope>NUCLEOTIDE SEQUENCE [LARGE SCALE GENOMIC DNA]</scope>
    <source>
        <strain evidence="3 4">NB2006</strain>
    </source>
</reference>
<sequence length="201" mass="22803">MENTQSFKYVELASYQHAKNNSYWSGDAFFCSESEGYFICAVSDGLGSGQYAYEASKVVMDYIQENHHEELTVLMENCNRLLLNKRGVVLSILKVDYINKEIIYSNAGNINCIFYSPDGVLTRTIPKRGFLSGKKLVFTTQHLPYKKGMRFIIFTDGLDLKSTVQKTITKENSVAAVIHTVRKIADFKKDDTMFVVGDVFI</sequence>
<dbReference type="Proteomes" id="UP000180175">
    <property type="component" value="Chromosome"/>
</dbReference>
<dbReference type="OrthoDB" id="1090916at2"/>
<proteinExistence type="predicted"/>
<dbReference type="RefSeq" id="WP_071315393.1">
    <property type="nucleotide sequence ID" value="NZ_CP063356.2"/>
</dbReference>
<evidence type="ECO:0000259" key="1">
    <source>
        <dbReference type="SMART" id="SM00331"/>
    </source>
</evidence>
<dbReference type="EMBL" id="CP063356">
    <property type="protein sequence ID" value="QOY37791.1"/>
    <property type="molecule type" value="Genomic_DNA"/>
</dbReference>
<dbReference type="PANTHER" id="PTHR35801:SF1">
    <property type="entry name" value="PHOSPHOSERINE PHOSPHATASE RSBX"/>
    <property type="match status" value="1"/>
</dbReference>
<evidence type="ECO:0000313" key="3">
    <source>
        <dbReference type="EMBL" id="QOY37791.1"/>
    </source>
</evidence>
<dbReference type="InterPro" id="IPR001932">
    <property type="entry name" value="PPM-type_phosphatase-like_dom"/>
</dbReference>
<name>A0A1S2MFY1_9BACI</name>
<dbReference type="SMART" id="SM00331">
    <property type="entry name" value="PP2C_SIG"/>
    <property type="match status" value="1"/>
</dbReference>
<protein>
    <submittedName>
        <fullName evidence="3">SpoIIE family protein phosphatase</fullName>
    </submittedName>
</protein>
<accession>A0A1S2MFY1</accession>
<dbReference type="AlphaFoldDB" id="A0A1S2MFY1"/>
<organism evidence="2 4">
    <name type="scientific">Anaerobacillus isosaccharinicus</name>
    <dbReference type="NCBI Taxonomy" id="1532552"/>
    <lineage>
        <taxon>Bacteria</taxon>
        <taxon>Bacillati</taxon>
        <taxon>Bacillota</taxon>
        <taxon>Bacilli</taxon>
        <taxon>Bacillales</taxon>
        <taxon>Bacillaceae</taxon>
        <taxon>Anaerobacillus</taxon>
    </lineage>
</organism>
<evidence type="ECO:0000313" key="2">
    <source>
        <dbReference type="EMBL" id="OIJ23486.1"/>
    </source>
</evidence>
<dbReference type="PANTHER" id="PTHR35801">
    <property type="entry name" value="PHOSPHOSERINE PHOSPHATASE RSBX"/>
    <property type="match status" value="1"/>
</dbReference>
<dbReference type="InterPro" id="IPR036457">
    <property type="entry name" value="PPM-type-like_dom_sf"/>
</dbReference>
<dbReference type="InterPro" id="IPR039248">
    <property type="entry name" value="Ptase_RsbX"/>
</dbReference>
<feature type="domain" description="PPM-type phosphatase" evidence="1">
    <location>
        <begin position="9"/>
        <end position="199"/>
    </location>
</feature>
<dbReference type="Pfam" id="PF07228">
    <property type="entry name" value="SpoIIE"/>
    <property type="match status" value="1"/>
</dbReference>
<reference evidence="3 4" key="2">
    <citation type="journal article" date="2017" name="Genome Announc.">
        <title>Draft Genome Sequences of Four Alkaliphilic Bacteria Belonging to the Anaerobacillus Genus.</title>
        <authorList>
            <person name="Bassil N.M."/>
            <person name="Lloyd J.R."/>
        </authorList>
    </citation>
    <scope>NUCLEOTIDE SEQUENCE [LARGE SCALE GENOMIC DNA]</scope>
    <source>
        <strain evidence="3 4">NB2006</strain>
    </source>
</reference>
<reference evidence="3" key="4">
    <citation type="submission" date="2020-10" db="EMBL/GenBank/DDBJ databases">
        <authorList>
            <person name="Bassil N.M."/>
            <person name="Lloyd J.R."/>
        </authorList>
    </citation>
    <scope>NUCLEOTIDE SEQUENCE</scope>
    <source>
        <strain evidence="3">NB2006</strain>
    </source>
</reference>
<keyword evidence="4" id="KW-1185">Reference proteome</keyword>
<dbReference type="KEGG" id="aia:AWH56_009495"/>
<dbReference type="SUPFAM" id="SSF81606">
    <property type="entry name" value="PP2C-like"/>
    <property type="match status" value="1"/>
</dbReference>
<dbReference type="EMBL" id="LQXD01000001">
    <property type="protein sequence ID" value="OIJ23486.1"/>
    <property type="molecule type" value="Genomic_DNA"/>
</dbReference>
<gene>
    <name evidence="3" type="ORF">AWH56_009495</name>
    <name evidence="2" type="ORF">AWH56_01040</name>
</gene>
<evidence type="ECO:0000313" key="4">
    <source>
        <dbReference type="Proteomes" id="UP000180175"/>
    </source>
</evidence>
<dbReference type="Gene3D" id="3.60.40.10">
    <property type="entry name" value="PPM-type phosphatase domain"/>
    <property type="match status" value="1"/>
</dbReference>